<dbReference type="GO" id="GO:0043138">
    <property type="term" value="F:3'-5' DNA helicase activity"/>
    <property type="evidence" value="ECO:0007669"/>
    <property type="project" value="TreeGrafter"/>
</dbReference>
<dbReference type="PANTHER" id="PTHR30580">
    <property type="entry name" value="PRIMOSOMAL PROTEIN N"/>
    <property type="match status" value="1"/>
</dbReference>
<evidence type="ECO:0000256" key="2">
    <source>
        <dbReference type="ARBA" id="ARBA00022840"/>
    </source>
</evidence>
<feature type="domain" description="Helicase C-terminal" evidence="4">
    <location>
        <begin position="1"/>
        <end position="125"/>
    </location>
</feature>
<dbReference type="GO" id="GO:0003677">
    <property type="term" value="F:DNA binding"/>
    <property type="evidence" value="ECO:0007669"/>
    <property type="project" value="UniProtKB-KW"/>
</dbReference>
<reference evidence="5 6" key="1">
    <citation type="journal article" date="2014" name="Int. J. Syst. Evol. Microbiol.">
        <title>Listeria floridensis sp. nov., Listeria aquatica sp. nov., Listeria cornellensis sp. nov., Listeria riparia sp. nov. and Listeria grandensis sp. nov., from agricultural and natural environments.</title>
        <authorList>
            <person name="den Bakker H.C."/>
            <person name="Warchocki S."/>
            <person name="Wright E.M."/>
            <person name="Allred A.F."/>
            <person name="Ahlstrom C."/>
            <person name="Manuel C.S."/>
            <person name="Stasiewicz M.J."/>
            <person name="Burrell A."/>
            <person name="Roof S."/>
            <person name="Strawn L."/>
            <person name="Fortes E.D."/>
            <person name="Nightingale K.K."/>
            <person name="Kephart D."/>
            <person name="Wiedmann M."/>
        </authorList>
    </citation>
    <scope>NUCLEOTIDE SEQUENCE [LARGE SCALE GENOMIC DNA]</scope>
    <source>
        <strain evidence="6">FSL F6-969</strain>
    </source>
</reference>
<dbReference type="InterPro" id="IPR001650">
    <property type="entry name" value="Helicase_C-like"/>
</dbReference>
<keyword evidence="2" id="KW-0067">ATP-binding</keyword>
<dbReference type="PROSITE" id="PS51194">
    <property type="entry name" value="HELICASE_CTER"/>
    <property type="match status" value="1"/>
</dbReference>
<evidence type="ECO:0000256" key="3">
    <source>
        <dbReference type="ARBA" id="ARBA00023125"/>
    </source>
</evidence>
<dbReference type="PANTHER" id="PTHR30580:SF1">
    <property type="entry name" value="COMF OPERON PROTEIN 1"/>
    <property type="match status" value="1"/>
</dbReference>
<dbReference type="EMBL" id="AODE01000004">
    <property type="protein sequence ID" value="EUJ32500.1"/>
    <property type="molecule type" value="Genomic_DNA"/>
</dbReference>
<organism evidence="5 6">
    <name type="scientific">Listeria cornellensis FSL F6-0969</name>
    <dbReference type="NCBI Taxonomy" id="1265820"/>
    <lineage>
        <taxon>Bacteria</taxon>
        <taxon>Bacillati</taxon>
        <taxon>Bacillota</taxon>
        <taxon>Bacilli</taxon>
        <taxon>Bacillales</taxon>
        <taxon>Listeriaceae</taxon>
        <taxon>Listeria</taxon>
    </lineage>
</organism>
<keyword evidence="5" id="KW-0378">Hydrolase</keyword>
<dbReference type="GO" id="GO:0005524">
    <property type="term" value="F:ATP binding"/>
    <property type="evidence" value="ECO:0007669"/>
    <property type="project" value="UniProtKB-KW"/>
</dbReference>
<dbReference type="AlphaFoldDB" id="W7C5N9"/>
<dbReference type="Proteomes" id="UP000019254">
    <property type="component" value="Unassembled WGS sequence"/>
</dbReference>
<gene>
    <name evidence="5" type="ORF">PCORN_00880</name>
</gene>
<keyword evidence="5" id="KW-0347">Helicase</keyword>
<comment type="caution">
    <text evidence="5">The sequence shown here is derived from an EMBL/GenBank/DDBJ whole genome shotgun (WGS) entry which is preliminary data.</text>
</comment>
<dbReference type="STRING" id="1265820.PCORN_00880"/>
<keyword evidence="6" id="KW-1185">Reference proteome</keyword>
<sequence length="125" mass="13951">MLEVAVILGKLDFEPLLTVHSSDPERKEKVQQMRDGTIRLLLTTTILERGVTFTNVQVGVFGSEGRIFTESALVQISGRAGRKFDYPKGDVLFFHNGVSKNMALAISQIKMMNQLGKRQGLLDEK</sequence>
<evidence type="ECO:0000313" key="6">
    <source>
        <dbReference type="Proteomes" id="UP000019254"/>
    </source>
</evidence>
<dbReference type="SUPFAM" id="SSF52540">
    <property type="entry name" value="P-loop containing nucleoside triphosphate hydrolases"/>
    <property type="match status" value="1"/>
</dbReference>
<evidence type="ECO:0000313" key="5">
    <source>
        <dbReference type="EMBL" id="EUJ32500.1"/>
    </source>
</evidence>
<dbReference type="GO" id="GO:0006270">
    <property type="term" value="P:DNA replication initiation"/>
    <property type="evidence" value="ECO:0007669"/>
    <property type="project" value="TreeGrafter"/>
</dbReference>
<keyword evidence="3" id="KW-0238">DNA-binding</keyword>
<proteinExistence type="predicted"/>
<dbReference type="GO" id="GO:0006302">
    <property type="term" value="P:double-strand break repair"/>
    <property type="evidence" value="ECO:0007669"/>
    <property type="project" value="TreeGrafter"/>
</dbReference>
<dbReference type="SMART" id="SM00490">
    <property type="entry name" value="HELICc"/>
    <property type="match status" value="1"/>
</dbReference>
<accession>W7C5N9</accession>
<dbReference type="Pfam" id="PF00271">
    <property type="entry name" value="Helicase_C"/>
    <property type="match status" value="1"/>
</dbReference>
<keyword evidence="1" id="KW-0547">Nucleotide-binding</keyword>
<dbReference type="GO" id="GO:0006310">
    <property type="term" value="P:DNA recombination"/>
    <property type="evidence" value="ECO:0007669"/>
    <property type="project" value="TreeGrafter"/>
</dbReference>
<dbReference type="Gene3D" id="3.40.50.300">
    <property type="entry name" value="P-loop containing nucleotide triphosphate hydrolases"/>
    <property type="match status" value="1"/>
</dbReference>
<evidence type="ECO:0000256" key="1">
    <source>
        <dbReference type="ARBA" id="ARBA00022741"/>
    </source>
</evidence>
<name>W7C5N9_9LIST</name>
<dbReference type="PATRIC" id="fig|1265820.5.peg.168"/>
<evidence type="ECO:0000259" key="4">
    <source>
        <dbReference type="PROSITE" id="PS51194"/>
    </source>
</evidence>
<protein>
    <submittedName>
        <fullName evidence="5">Helicase</fullName>
    </submittedName>
</protein>
<dbReference type="InterPro" id="IPR027417">
    <property type="entry name" value="P-loop_NTPase"/>
</dbReference>